<name>A0A136ISW9_9PEZI</name>
<dbReference type="PANTHER" id="PTHR46375:SF3">
    <property type="entry name" value="KELCH REPEAT AND BTB DOMAIN-CONTAINING PROTEIN 13"/>
    <property type="match status" value="1"/>
</dbReference>
<keyword evidence="1" id="KW-0732">Signal</keyword>
<dbReference type="PANTHER" id="PTHR46375">
    <property type="entry name" value="KELCH REPEAT AND BTB DOMAIN-CONTAINING PROTEIN 13-RELATED"/>
    <property type="match status" value="1"/>
</dbReference>
<dbReference type="Gene3D" id="2.120.10.80">
    <property type="entry name" value="Kelch-type beta propeller"/>
    <property type="match status" value="2"/>
</dbReference>
<dbReference type="InterPro" id="IPR011043">
    <property type="entry name" value="Gal_Oxase/kelch_b-propeller"/>
</dbReference>
<dbReference type="InterPro" id="IPR006652">
    <property type="entry name" value="Kelch_1"/>
</dbReference>
<dbReference type="Pfam" id="PF24681">
    <property type="entry name" value="Kelch_KLHDC2_KLHL20_DRC7"/>
    <property type="match status" value="1"/>
</dbReference>
<dbReference type="InterPro" id="IPR052392">
    <property type="entry name" value="Kelch-BTB_domain-containing"/>
</dbReference>
<evidence type="ECO:0000256" key="1">
    <source>
        <dbReference type="SAM" id="SignalP"/>
    </source>
</evidence>
<evidence type="ECO:0000313" key="3">
    <source>
        <dbReference type="Proteomes" id="UP000070501"/>
    </source>
</evidence>
<accession>A0A136ISW9</accession>
<dbReference type="AlphaFoldDB" id="A0A136ISW9"/>
<dbReference type="EMBL" id="KQ964260">
    <property type="protein sequence ID" value="KXJ87967.1"/>
    <property type="molecule type" value="Genomic_DNA"/>
</dbReference>
<dbReference type="InterPro" id="IPR015915">
    <property type="entry name" value="Kelch-typ_b-propeller"/>
</dbReference>
<feature type="signal peptide" evidence="1">
    <location>
        <begin position="1"/>
        <end position="26"/>
    </location>
</feature>
<dbReference type="Pfam" id="PF01344">
    <property type="entry name" value="Kelch_1"/>
    <property type="match status" value="1"/>
</dbReference>
<dbReference type="SMART" id="SM00612">
    <property type="entry name" value="Kelch"/>
    <property type="match status" value="5"/>
</dbReference>
<sequence>MFLVTATSHISWLALVATAVVPLTAALPPPDTTKDLSTATSLLTDLRVRGSVHGRWITDLRKIPAGPRQEHSVAAVGLEVIVLGGITPPASPTATEIPSLALIEAYAPLTDSWRRIADLPTPMNHANIATAQGKLYVLGGLTGTGVMEPTGNCFRYDAWLDRWETISPMPGDAKRGAAAVAVWKNNVVVAGGLTYLNPFQGVQNTTSKVSAYDTVMRKWSSLPDLPDSGRDHAGGAVWKDTFYVIGGRVSGRNNVKPDVFALDLRNPQDGWKRRASMPTARGGFSLANVHDKFYAFGGEGDKATVNPPTGLYHNVEVYDPVKDKWEVLEPMPVPRHGTGAAVVLGKVYIPGGANVAGSGATDTMQSFTP</sequence>
<dbReference type="InParanoid" id="A0A136ISW9"/>
<dbReference type="SUPFAM" id="SSF50965">
    <property type="entry name" value="Galactose oxidase, central domain"/>
    <property type="match status" value="1"/>
</dbReference>
<dbReference type="STRING" id="196109.A0A136ISW9"/>
<dbReference type="OrthoDB" id="45365at2759"/>
<organism evidence="2 3">
    <name type="scientific">Microdochium bolleyi</name>
    <dbReference type="NCBI Taxonomy" id="196109"/>
    <lineage>
        <taxon>Eukaryota</taxon>
        <taxon>Fungi</taxon>
        <taxon>Dikarya</taxon>
        <taxon>Ascomycota</taxon>
        <taxon>Pezizomycotina</taxon>
        <taxon>Sordariomycetes</taxon>
        <taxon>Xylariomycetidae</taxon>
        <taxon>Xylariales</taxon>
        <taxon>Microdochiaceae</taxon>
        <taxon>Microdochium</taxon>
    </lineage>
</organism>
<gene>
    <name evidence="2" type="ORF">Micbo1qcDRAFT_123838</name>
</gene>
<feature type="chain" id="PRO_5007293065" evidence="1">
    <location>
        <begin position="27"/>
        <end position="369"/>
    </location>
</feature>
<protein>
    <submittedName>
        <fullName evidence="2">Kelch domain-containing protein</fullName>
    </submittedName>
</protein>
<keyword evidence="3" id="KW-1185">Reference proteome</keyword>
<dbReference type="Proteomes" id="UP000070501">
    <property type="component" value="Unassembled WGS sequence"/>
</dbReference>
<evidence type="ECO:0000313" key="2">
    <source>
        <dbReference type="EMBL" id="KXJ87967.1"/>
    </source>
</evidence>
<proteinExistence type="predicted"/>
<reference evidence="3" key="1">
    <citation type="submission" date="2016-02" db="EMBL/GenBank/DDBJ databases">
        <title>Draft genome sequence of Microdochium bolleyi, a fungal endophyte of beachgrass.</title>
        <authorList>
            <consortium name="DOE Joint Genome Institute"/>
            <person name="David A.S."/>
            <person name="May G."/>
            <person name="Haridas S."/>
            <person name="Lim J."/>
            <person name="Wang M."/>
            <person name="Labutti K."/>
            <person name="Lipzen A."/>
            <person name="Barry K."/>
            <person name="Grigoriev I.V."/>
        </authorList>
    </citation>
    <scope>NUCLEOTIDE SEQUENCE [LARGE SCALE GENOMIC DNA]</scope>
    <source>
        <strain evidence="3">J235TASD1</strain>
    </source>
</reference>